<name>A0A151ZCL6_TIELA</name>
<comment type="caution">
    <text evidence="13">The sequence shown here is derived from an EMBL/GenBank/DDBJ whole genome shotgun (WGS) entry which is preliminary data.</text>
</comment>
<evidence type="ECO:0000256" key="5">
    <source>
        <dbReference type="ARBA" id="ARBA00022989"/>
    </source>
</evidence>
<protein>
    <recommendedName>
        <fullName evidence="12">Vitamin K epoxide reductase domain-containing protein</fullName>
    </recommendedName>
</protein>
<sequence>MNRNGDLSVAYNELRQEGDTSSYTHTSLKSLMSHQDFSIMFFLSVISFTVSTYLAFGNTEDGTCDFSAKVSCSSVLSSSYGKILDVPVAMYGMTWNIVYLYLLYKLKQHYKTHQMVTLFYIWNSIAIGFVLYFVIAEYLVGSICPFCTIVHVINVVLMVYAFRMYNALINPPPIQNVLSQLKEMIGMIIILHLVAIILFRSSPTLNPASEPNEEFSKCLRDMNMVFYGSYQCHVCVRQKKLFQIEGVPDEQTPWNYINFVECTETDECSKREILRYPTWIRYTSPSHEEILSKHEGIMTKLELSRMSSCPYEPEPPVTPSAEPLSKKIDNLKIKSNKEM</sequence>
<evidence type="ECO:0000256" key="8">
    <source>
        <dbReference type="ARBA" id="ARBA00023157"/>
    </source>
</evidence>
<dbReference type="CDD" id="cd12918">
    <property type="entry name" value="VKOR_arc"/>
    <property type="match status" value="1"/>
</dbReference>
<evidence type="ECO:0000256" key="3">
    <source>
        <dbReference type="ARBA" id="ARBA00022692"/>
    </source>
</evidence>
<keyword evidence="9" id="KW-0676">Redox-active center</keyword>
<proteinExistence type="inferred from homology"/>
<comment type="similarity">
    <text evidence="2">Belongs to the VKOR family.</text>
</comment>
<evidence type="ECO:0000256" key="1">
    <source>
        <dbReference type="ARBA" id="ARBA00004141"/>
    </source>
</evidence>
<gene>
    <name evidence="13" type="ORF">DLAC_07456</name>
</gene>
<keyword evidence="14" id="KW-1185">Reference proteome</keyword>
<accession>A0A151ZCL6</accession>
<feature type="transmembrane region" description="Helical" evidence="11">
    <location>
        <begin position="116"/>
        <end position="134"/>
    </location>
</feature>
<keyword evidence="4" id="KW-0874">Quinone</keyword>
<reference evidence="13 14" key="1">
    <citation type="submission" date="2015-12" db="EMBL/GenBank/DDBJ databases">
        <title>Dictyostelia acquired genes for synthesis and detection of signals that induce cell-type specialization by lateral gene transfer from prokaryotes.</title>
        <authorList>
            <person name="Gloeckner G."/>
            <person name="Schaap P."/>
        </authorList>
    </citation>
    <scope>NUCLEOTIDE SEQUENCE [LARGE SCALE GENOMIC DNA]</scope>
    <source>
        <strain evidence="13 14">TK</strain>
    </source>
</reference>
<evidence type="ECO:0000256" key="9">
    <source>
        <dbReference type="ARBA" id="ARBA00023284"/>
    </source>
</evidence>
<dbReference type="InterPro" id="IPR038354">
    <property type="entry name" value="VKOR_sf"/>
</dbReference>
<dbReference type="GO" id="GO:0048038">
    <property type="term" value="F:quinone binding"/>
    <property type="evidence" value="ECO:0007669"/>
    <property type="project" value="UniProtKB-KW"/>
</dbReference>
<keyword evidence="6" id="KW-0560">Oxidoreductase</keyword>
<dbReference type="GO" id="GO:0016020">
    <property type="term" value="C:membrane"/>
    <property type="evidence" value="ECO:0007669"/>
    <property type="project" value="UniProtKB-SubCell"/>
</dbReference>
<feature type="compositionally biased region" description="Basic and acidic residues" evidence="10">
    <location>
        <begin position="324"/>
        <end position="339"/>
    </location>
</feature>
<feature type="domain" description="Vitamin K epoxide reductase" evidence="12">
    <location>
        <begin position="37"/>
        <end position="165"/>
    </location>
</feature>
<feature type="region of interest" description="Disordered" evidence="10">
    <location>
        <begin position="307"/>
        <end position="339"/>
    </location>
</feature>
<evidence type="ECO:0000256" key="4">
    <source>
        <dbReference type="ARBA" id="ARBA00022719"/>
    </source>
</evidence>
<keyword evidence="8" id="KW-1015">Disulfide bond</keyword>
<evidence type="ECO:0000313" key="14">
    <source>
        <dbReference type="Proteomes" id="UP000076078"/>
    </source>
</evidence>
<dbReference type="PANTHER" id="PTHR34573">
    <property type="entry name" value="VKC DOMAIN-CONTAINING PROTEIN"/>
    <property type="match status" value="1"/>
</dbReference>
<evidence type="ECO:0000256" key="10">
    <source>
        <dbReference type="SAM" id="MobiDB-lite"/>
    </source>
</evidence>
<evidence type="ECO:0000256" key="2">
    <source>
        <dbReference type="ARBA" id="ARBA00006214"/>
    </source>
</evidence>
<organism evidence="13 14">
    <name type="scientific">Tieghemostelium lacteum</name>
    <name type="common">Slime mold</name>
    <name type="synonym">Dictyostelium lacteum</name>
    <dbReference type="NCBI Taxonomy" id="361077"/>
    <lineage>
        <taxon>Eukaryota</taxon>
        <taxon>Amoebozoa</taxon>
        <taxon>Evosea</taxon>
        <taxon>Eumycetozoa</taxon>
        <taxon>Dictyostelia</taxon>
        <taxon>Dictyosteliales</taxon>
        <taxon>Raperosteliaceae</taxon>
        <taxon>Tieghemostelium</taxon>
    </lineage>
</organism>
<dbReference type="OMA" id="WRIYLED"/>
<evidence type="ECO:0000256" key="6">
    <source>
        <dbReference type="ARBA" id="ARBA00023002"/>
    </source>
</evidence>
<feature type="transmembrane region" description="Helical" evidence="11">
    <location>
        <begin position="86"/>
        <end position="104"/>
    </location>
</feature>
<keyword evidence="3 11" id="KW-0812">Transmembrane</keyword>
<dbReference type="OrthoDB" id="17010at2759"/>
<keyword evidence="7 11" id="KW-0472">Membrane</keyword>
<evidence type="ECO:0000256" key="11">
    <source>
        <dbReference type="SAM" id="Phobius"/>
    </source>
</evidence>
<keyword evidence="5 11" id="KW-1133">Transmembrane helix</keyword>
<dbReference type="Pfam" id="PF07884">
    <property type="entry name" value="VKOR"/>
    <property type="match status" value="1"/>
</dbReference>
<dbReference type="PANTHER" id="PTHR34573:SF1">
    <property type="entry name" value="VITAMIN K EPOXIDE REDUCTASE DOMAIN-CONTAINING PROTEIN"/>
    <property type="match status" value="1"/>
</dbReference>
<evidence type="ECO:0000259" key="12">
    <source>
        <dbReference type="SMART" id="SM00756"/>
    </source>
</evidence>
<dbReference type="Gene3D" id="1.20.1440.130">
    <property type="entry name" value="VKOR domain"/>
    <property type="match status" value="1"/>
</dbReference>
<evidence type="ECO:0000256" key="7">
    <source>
        <dbReference type="ARBA" id="ARBA00023136"/>
    </source>
</evidence>
<dbReference type="AlphaFoldDB" id="A0A151ZCL6"/>
<dbReference type="InParanoid" id="A0A151ZCL6"/>
<dbReference type="Gene3D" id="3.40.30.10">
    <property type="entry name" value="Glutaredoxin"/>
    <property type="match status" value="1"/>
</dbReference>
<feature type="transmembrane region" description="Helical" evidence="11">
    <location>
        <begin position="37"/>
        <end position="56"/>
    </location>
</feature>
<feature type="transmembrane region" description="Helical" evidence="11">
    <location>
        <begin position="140"/>
        <end position="162"/>
    </location>
</feature>
<dbReference type="Proteomes" id="UP000076078">
    <property type="component" value="Unassembled WGS sequence"/>
</dbReference>
<dbReference type="EMBL" id="LODT01000034">
    <property type="protein sequence ID" value="KYQ91679.1"/>
    <property type="molecule type" value="Genomic_DNA"/>
</dbReference>
<dbReference type="InterPro" id="IPR012932">
    <property type="entry name" value="VKOR"/>
</dbReference>
<comment type="subcellular location">
    <subcellularLocation>
        <location evidence="1">Membrane</location>
        <topology evidence="1">Multi-pass membrane protein</topology>
    </subcellularLocation>
</comment>
<dbReference type="SMART" id="SM00756">
    <property type="entry name" value="VKc"/>
    <property type="match status" value="1"/>
</dbReference>
<evidence type="ECO:0000313" key="13">
    <source>
        <dbReference type="EMBL" id="KYQ91679.1"/>
    </source>
</evidence>
<dbReference type="GO" id="GO:0016491">
    <property type="term" value="F:oxidoreductase activity"/>
    <property type="evidence" value="ECO:0007669"/>
    <property type="project" value="UniProtKB-KW"/>
</dbReference>